<evidence type="ECO:0000313" key="3">
    <source>
        <dbReference type="Proteomes" id="UP000605676"/>
    </source>
</evidence>
<feature type="transmembrane region" description="Helical" evidence="1">
    <location>
        <begin position="55"/>
        <end position="74"/>
    </location>
</feature>
<name>A0ABS1HI83_9BACT</name>
<keyword evidence="1" id="KW-0812">Transmembrane</keyword>
<feature type="transmembrane region" description="Helical" evidence="1">
    <location>
        <begin position="89"/>
        <end position="112"/>
    </location>
</feature>
<sequence length="120" mass="13816">MTNLKKHLKQLPEYILIAYTIFYWLSAGIIVNPIAIVLIGILTLQIIFQNRITGILIPTIIIFVCFYMLLALISEVKEFPTFSSDAQQLLFIGLLFFILTMIISVVMLVKYASMEKRKTR</sequence>
<keyword evidence="1" id="KW-0472">Membrane</keyword>
<comment type="caution">
    <text evidence="2">The sequence shown here is derived from an EMBL/GenBank/DDBJ whole genome shotgun (WGS) entry which is preliminary data.</text>
</comment>
<dbReference type="RefSeq" id="WP_200464570.1">
    <property type="nucleotide sequence ID" value="NZ_JAENRR010000015.1"/>
</dbReference>
<accession>A0ABS1HI83</accession>
<keyword evidence="1" id="KW-1133">Transmembrane helix</keyword>
<evidence type="ECO:0000256" key="1">
    <source>
        <dbReference type="SAM" id="Phobius"/>
    </source>
</evidence>
<dbReference type="EMBL" id="JAENRR010000015">
    <property type="protein sequence ID" value="MBK3517340.1"/>
    <property type="molecule type" value="Genomic_DNA"/>
</dbReference>
<protein>
    <submittedName>
        <fullName evidence="2">Uncharacterized protein</fullName>
    </submittedName>
</protein>
<dbReference type="Proteomes" id="UP000605676">
    <property type="component" value="Unassembled WGS sequence"/>
</dbReference>
<reference evidence="2 3" key="1">
    <citation type="submission" date="2021-01" db="EMBL/GenBank/DDBJ databases">
        <title>Carboxyliciviraga sp.nov., isolated from coastal sediments.</title>
        <authorList>
            <person name="Lu D."/>
            <person name="Zhang T."/>
        </authorList>
    </citation>
    <scope>NUCLEOTIDE SEQUENCE [LARGE SCALE GENOMIC DNA]</scope>
    <source>
        <strain evidence="2 3">N1Y132</strain>
    </source>
</reference>
<proteinExistence type="predicted"/>
<keyword evidence="3" id="KW-1185">Reference proteome</keyword>
<feature type="transmembrane region" description="Helical" evidence="1">
    <location>
        <begin position="21"/>
        <end position="48"/>
    </location>
</feature>
<gene>
    <name evidence="2" type="ORF">JIV24_08310</name>
</gene>
<organism evidence="2 3">
    <name type="scientific">Carboxylicivirga marina</name>
    <dbReference type="NCBI Taxonomy" id="2800988"/>
    <lineage>
        <taxon>Bacteria</taxon>
        <taxon>Pseudomonadati</taxon>
        <taxon>Bacteroidota</taxon>
        <taxon>Bacteroidia</taxon>
        <taxon>Marinilabiliales</taxon>
        <taxon>Marinilabiliaceae</taxon>
        <taxon>Carboxylicivirga</taxon>
    </lineage>
</organism>
<evidence type="ECO:0000313" key="2">
    <source>
        <dbReference type="EMBL" id="MBK3517340.1"/>
    </source>
</evidence>